<dbReference type="OrthoDB" id="9814483at2"/>
<gene>
    <name evidence="3" type="ORF">CLV41_106134</name>
</gene>
<dbReference type="PANTHER" id="PTHR42709:SF4">
    <property type="entry name" value="INNER MEMBRANE PROTEIN YQAA"/>
    <property type="match status" value="1"/>
</dbReference>
<dbReference type="AlphaFoldDB" id="A0A2S3USH5"/>
<keyword evidence="4" id="KW-1185">Reference proteome</keyword>
<dbReference type="RefSeq" id="WP_103223241.1">
    <property type="nucleotide sequence ID" value="NZ_PPCN01000006.1"/>
</dbReference>
<organism evidence="3 4">
    <name type="scientific">Roseibium marinum</name>
    <dbReference type="NCBI Taxonomy" id="281252"/>
    <lineage>
        <taxon>Bacteria</taxon>
        <taxon>Pseudomonadati</taxon>
        <taxon>Pseudomonadota</taxon>
        <taxon>Alphaproteobacteria</taxon>
        <taxon>Hyphomicrobiales</taxon>
        <taxon>Stappiaceae</taxon>
        <taxon>Roseibium</taxon>
    </lineage>
</organism>
<sequence>MSASLIGLFGLSFLAATLLPAQSELGLSGLIAAGTDPVVLLVAAASLGNTLGSMVNWGLGRGAAAFSGARWFPVKPGKLERATGWYRRYGRWSLLMSWAPVIGDPLTLAAGVLREPFWSFTLLVAIAKTARYLIVALVTLQVF</sequence>
<dbReference type="PANTHER" id="PTHR42709">
    <property type="entry name" value="ALKALINE PHOSPHATASE LIKE PROTEIN"/>
    <property type="match status" value="1"/>
</dbReference>
<evidence type="ECO:0000256" key="1">
    <source>
        <dbReference type="SAM" id="Phobius"/>
    </source>
</evidence>
<evidence type="ECO:0000313" key="4">
    <source>
        <dbReference type="Proteomes" id="UP000236959"/>
    </source>
</evidence>
<feature type="transmembrane region" description="Helical" evidence="1">
    <location>
        <begin position="117"/>
        <end position="140"/>
    </location>
</feature>
<accession>A0A2S3USH5</accession>
<keyword evidence="1" id="KW-0812">Transmembrane</keyword>
<evidence type="ECO:0000313" key="3">
    <source>
        <dbReference type="EMBL" id="POF30520.1"/>
    </source>
</evidence>
<dbReference type="InterPro" id="IPR051311">
    <property type="entry name" value="DedA_domain"/>
</dbReference>
<keyword evidence="1" id="KW-1133">Transmembrane helix</keyword>
<dbReference type="Proteomes" id="UP000236959">
    <property type="component" value="Unassembled WGS sequence"/>
</dbReference>
<comment type="caution">
    <text evidence="3">The sequence shown here is derived from an EMBL/GenBank/DDBJ whole genome shotgun (WGS) entry which is preliminary data.</text>
</comment>
<proteinExistence type="predicted"/>
<feature type="transmembrane region" description="Helical" evidence="1">
    <location>
        <begin position="92"/>
        <end position="111"/>
    </location>
</feature>
<keyword evidence="1" id="KW-0472">Membrane</keyword>
<feature type="transmembrane region" description="Helical" evidence="1">
    <location>
        <begin position="39"/>
        <end position="59"/>
    </location>
</feature>
<dbReference type="InterPro" id="IPR032816">
    <property type="entry name" value="VTT_dom"/>
</dbReference>
<evidence type="ECO:0000259" key="2">
    <source>
        <dbReference type="Pfam" id="PF09335"/>
    </source>
</evidence>
<protein>
    <submittedName>
        <fullName evidence="3">Membrane protein YqaA with SNARE-associated domain</fullName>
    </submittedName>
</protein>
<feature type="domain" description="VTT" evidence="2">
    <location>
        <begin position="37"/>
        <end position="138"/>
    </location>
</feature>
<dbReference type="EMBL" id="PPCN01000006">
    <property type="protein sequence ID" value="POF30520.1"/>
    <property type="molecule type" value="Genomic_DNA"/>
</dbReference>
<name>A0A2S3USH5_9HYPH</name>
<reference evidence="3 4" key="1">
    <citation type="submission" date="2018-01" db="EMBL/GenBank/DDBJ databases">
        <title>Genomic Encyclopedia of Archaeal and Bacterial Type Strains, Phase II (KMG-II): from individual species to whole genera.</title>
        <authorList>
            <person name="Goeker M."/>
        </authorList>
    </citation>
    <scope>NUCLEOTIDE SEQUENCE [LARGE SCALE GENOMIC DNA]</scope>
    <source>
        <strain evidence="3 4">DSM 17023</strain>
    </source>
</reference>
<dbReference type="Pfam" id="PF09335">
    <property type="entry name" value="VTT_dom"/>
    <property type="match status" value="1"/>
</dbReference>